<evidence type="ECO:0000313" key="6">
    <source>
        <dbReference type="Proteomes" id="UP000657385"/>
    </source>
</evidence>
<dbReference type="InterPro" id="IPR051312">
    <property type="entry name" value="Diverse_Substr_Oxidored"/>
</dbReference>
<keyword evidence="6" id="KW-1185">Reference proteome</keyword>
<dbReference type="RefSeq" id="WP_196195362.1">
    <property type="nucleotide sequence ID" value="NZ_JADPRT010000007.1"/>
</dbReference>
<dbReference type="SMART" id="SM01092">
    <property type="entry name" value="CO_deh_flav_C"/>
    <property type="match status" value="1"/>
</dbReference>
<dbReference type="AlphaFoldDB" id="A0A931B4U1"/>
<name>A0A931B4U1_9ACTN</name>
<dbReference type="PANTHER" id="PTHR42659">
    <property type="entry name" value="XANTHINE DEHYDROGENASE SUBUNIT C-RELATED"/>
    <property type="match status" value="1"/>
</dbReference>
<dbReference type="Proteomes" id="UP000657385">
    <property type="component" value="Unassembled WGS sequence"/>
</dbReference>
<dbReference type="Gene3D" id="3.30.390.50">
    <property type="entry name" value="CO dehydrogenase flavoprotein, C-terminal domain"/>
    <property type="match status" value="1"/>
</dbReference>
<dbReference type="GO" id="GO:0071949">
    <property type="term" value="F:FAD binding"/>
    <property type="evidence" value="ECO:0007669"/>
    <property type="project" value="InterPro"/>
</dbReference>
<evidence type="ECO:0000256" key="1">
    <source>
        <dbReference type="ARBA" id="ARBA00022630"/>
    </source>
</evidence>
<dbReference type="InterPro" id="IPR036683">
    <property type="entry name" value="CO_DH_flav_C_dom_sf"/>
</dbReference>
<dbReference type="Pfam" id="PF03450">
    <property type="entry name" value="CO_deh_flav_C"/>
    <property type="match status" value="1"/>
</dbReference>
<dbReference type="InterPro" id="IPR016167">
    <property type="entry name" value="FAD-bd_PCMH_sub1"/>
</dbReference>
<keyword evidence="1" id="KW-0285">Flavoprotein</keyword>
<dbReference type="Pfam" id="PF00941">
    <property type="entry name" value="FAD_binding_5"/>
    <property type="match status" value="1"/>
</dbReference>
<evidence type="ECO:0000256" key="3">
    <source>
        <dbReference type="ARBA" id="ARBA00023002"/>
    </source>
</evidence>
<dbReference type="SUPFAM" id="SSF56176">
    <property type="entry name" value="FAD-binding/transporter-associated domain-like"/>
    <property type="match status" value="1"/>
</dbReference>
<dbReference type="InterPro" id="IPR005107">
    <property type="entry name" value="CO_DH_flav_C"/>
</dbReference>
<protein>
    <submittedName>
        <fullName evidence="5">FAD binding domain-containing protein</fullName>
    </submittedName>
</protein>
<dbReference type="InterPro" id="IPR036318">
    <property type="entry name" value="FAD-bd_PCMH-like_sf"/>
</dbReference>
<evidence type="ECO:0000256" key="2">
    <source>
        <dbReference type="ARBA" id="ARBA00022827"/>
    </source>
</evidence>
<feature type="domain" description="FAD-binding PCMH-type" evidence="4">
    <location>
        <begin position="1"/>
        <end position="182"/>
    </location>
</feature>
<dbReference type="PANTHER" id="PTHR42659:SF2">
    <property type="entry name" value="XANTHINE DEHYDROGENASE SUBUNIT C-RELATED"/>
    <property type="match status" value="1"/>
</dbReference>
<evidence type="ECO:0000313" key="5">
    <source>
        <dbReference type="EMBL" id="MBF9070226.1"/>
    </source>
</evidence>
<gene>
    <name evidence="5" type="ORF">I2501_19555</name>
</gene>
<keyword evidence="3" id="KW-0560">Oxidoreductase</keyword>
<dbReference type="InterPro" id="IPR016166">
    <property type="entry name" value="FAD-bd_PCMH"/>
</dbReference>
<dbReference type="InterPro" id="IPR002346">
    <property type="entry name" value="Mopterin_DH_FAD-bd"/>
</dbReference>
<keyword evidence="2" id="KW-0274">FAD</keyword>
<proteinExistence type="predicted"/>
<dbReference type="InterPro" id="IPR016169">
    <property type="entry name" value="FAD-bd_PCMH_sub2"/>
</dbReference>
<dbReference type="GO" id="GO:0016491">
    <property type="term" value="F:oxidoreductase activity"/>
    <property type="evidence" value="ECO:0007669"/>
    <property type="project" value="UniProtKB-KW"/>
</dbReference>
<sequence>MEFLRPATWDEALAAKAENPSALPISGGTDVMVELNFDRHRPAALLDLNRISELTEWESGTFDGPDGRPVEGEVIRLGAAVPYARITNELGDQLPGLAIAGNTVGSPQIRNRGSVGGNLGGASPAGDAHPALLAAGRDVYVEAQSVRGTRLIAIDDFYVGVKRNSLEPDELIRAVRIPVADGPQQFSKIGTRNAMVIAVCAFGFALHPKNRTVGTGIGSAAPTPRRAVEAEEFLAGELAERGLWESGGLIGPAAIQRFGELVSAASSPIDDVRGTAAYRRHALAVMARRTLTWTWNEYTQSLRSAA</sequence>
<dbReference type="SUPFAM" id="SSF55447">
    <property type="entry name" value="CO dehydrogenase flavoprotein C-terminal domain-like"/>
    <property type="match status" value="1"/>
</dbReference>
<dbReference type="EMBL" id="JADPRT010000007">
    <property type="protein sequence ID" value="MBF9070226.1"/>
    <property type="molecule type" value="Genomic_DNA"/>
</dbReference>
<dbReference type="Gene3D" id="3.30.465.10">
    <property type="match status" value="1"/>
</dbReference>
<evidence type="ECO:0000259" key="4">
    <source>
        <dbReference type="PROSITE" id="PS51387"/>
    </source>
</evidence>
<reference evidence="5" key="1">
    <citation type="submission" date="2020-11" db="EMBL/GenBank/DDBJ databases">
        <title>Isolation and identification of active actinomycetes.</title>
        <authorList>
            <person name="Yu B."/>
        </authorList>
    </citation>
    <scope>NUCLEOTIDE SEQUENCE</scope>
    <source>
        <strain evidence="5">NEAU-YB345</strain>
    </source>
</reference>
<dbReference type="PROSITE" id="PS51387">
    <property type="entry name" value="FAD_PCMH"/>
    <property type="match status" value="1"/>
</dbReference>
<accession>A0A931B4U1</accession>
<organism evidence="5 6">
    <name type="scientific">Streptacidiphilus fuscans</name>
    <dbReference type="NCBI Taxonomy" id="2789292"/>
    <lineage>
        <taxon>Bacteria</taxon>
        <taxon>Bacillati</taxon>
        <taxon>Actinomycetota</taxon>
        <taxon>Actinomycetes</taxon>
        <taxon>Kitasatosporales</taxon>
        <taxon>Streptomycetaceae</taxon>
        <taxon>Streptacidiphilus</taxon>
    </lineage>
</organism>
<comment type="caution">
    <text evidence="5">The sequence shown here is derived from an EMBL/GenBank/DDBJ whole genome shotgun (WGS) entry which is preliminary data.</text>
</comment>
<dbReference type="Gene3D" id="3.30.43.10">
    <property type="entry name" value="Uridine Diphospho-n-acetylenolpyruvylglucosamine Reductase, domain 2"/>
    <property type="match status" value="1"/>
</dbReference>